<dbReference type="EMBL" id="DWYR01000017">
    <property type="protein sequence ID" value="HJA99198.1"/>
    <property type="molecule type" value="Genomic_DNA"/>
</dbReference>
<protein>
    <submittedName>
        <fullName evidence="2">YbjN domain-containing protein</fullName>
    </submittedName>
</protein>
<dbReference type="InterPro" id="IPR019660">
    <property type="entry name" value="Put_sensory_transdc_reg_YbjN"/>
</dbReference>
<reference evidence="2" key="1">
    <citation type="journal article" date="2021" name="PeerJ">
        <title>Extensive microbial diversity within the chicken gut microbiome revealed by metagenomics and culture.</title>
        <authorList>
            <person name="Gilroy R."/>
            <person name="Ravi A."/>
            <person name="Getino M."/>
            <person name="Pursley I."/>
            <person name="Horton D.L."/>
            <person name="Alikhan N.F."/>
            <person name="Baker D."/>
            <person name="Gharbi K."/>
            <person name="Hall N."/>
            <person name="Watson M."/>
            <person name="Adriaenssens E.M."/>
            <person name="Foster-Nyarko E."/>
            <person name="Jarju S."/>
            <person name="Secka A."/>
            <person name="Antonio M."/>
            <person name="Oren A."/>
            <person name="Chaudhuri R.R."/>
            <person name="La Ragione R."/>
            <person name="Hildebrand F."/>
            <person name="Pallen M.J."/>
        </authorList>
    </citation>
    <scope>NUCLEOTIDE SEQUENCE</scope>
    <source>
        <strain evidence="2">CHK169-11906</strain>
    </source>
</reference>
<feature type="chain" id="PRO_5038994196" evidence="1">
    <location>
        <begin position="21"/>
        <end position="147"/>
    </location>
</feature>
<evidence type="ECO:0000256" key="1">
    <source>
        <dbReference type="SAM" id="SignalP"/>
    </source>
</evidence>
<proteinExistence type="predicted"/>
<keyword evidence="1" id="KW-0732">Signal</keyword>
<name>A0A9D2RJ76_9BACT</name>
<accession>A0A9D2RJ76</accession>
<feature type="signal peptide" evidence="1">
    <location>
        <begin position="1"/>
        <end position="20"/>
    </location>
</feature>
<dbReference type="Proteomes" id="UP000824259">
    <property type="component" value="Unassembled WGS sequence"/>
</dbReference>
<dbReference type="AlphaFoldDB" id="A0A9D2RJ76"/>
<sequence length="147" mass="16673">MKKFVLTLLLVFCSICALQAQNVQSSIMSFLRNEGYSPSYDSDGDIQFKVQGDLYYVIVKEVDDYAYVEVRAPYSVDLPLNDLYAIANKLNRGKYICKCSAYQDGNGVNVFQIGIEFIATTTVQAQIQMQHAIRLLPIYVEAFEEEL</sequence>
<evidence type="ECO:0000313" key="3">
    <source>
        <dbReference type="Proteomes" id="UP000824259"/>
    </source>
</evidence>
<gene>
    <name evidence="2" type="ORF">H9779_06335</name>
</gene>
<evidence type="ECO:0000313" key="2">
    <source>
        <dbReference type="EMBL" id="HJA99198.1"/>
    </source>
</evidence>
<dbReference type="Pfam" id="PF10722">
    <property type="entry name" value="YbjN"/>
    <property type="match status" value="1"/>
</dbReference>
<reference evidence="2" key="2">
    <citation type="submission" date="2021-04" db="EMBL/GenBank/DDBJ databases">
        <authorList>
            <person name="Gilroy R."/>
        </authorList>
    </citation>
    <scope>NUCLEOTIDE SEQUENCE</scope>
    <source>
        <strain evidence="2">CHK169-11906</strain>
    </source>
</reference>
<comment type="caution">
    <text evidence="2">The sequence shown here is derived from an EMBL/GenBank/DDBJ whole genome shotgun (WGS) entry which is preliminary data.</text>
</comment>
<organism evidence="2 3">
    <name type="scientific">Candidatus Alistipes avicola</name>
    <dbReference type="NCBI Taxonomy" id="2838432"/>
    <lineage>
        <taxon>Bacteria</taxon>
        <taxon>Pseudomonadati</taxon>
        <taxon>Bacteroidota</taxon>
        <taxon>Bacteroidia</taxon>
        <taxon>Bacteroidales</taxon>
        <taxon>Rikenellaceae</taxon>
        <taxon>Alistipes</taxon>
    </lineage>
</organism>